<feature type="chain" id="PRO_5001537832" description="GOLD domain-containing protein" evidence="10">
    <location>
        <begin position="20"/>
        <end position="212"/>
    </location>
</feature>
<dbReference type="OrthoDB" id="3427at2759"/>
<dbReference type="VEuPathDB" id="FungiDB:H310_08845"/>
<dbReference type="PROSITE" id="PS50866">
    <property type="entry name" value="GOLD"/>
    <property type="match status" value="1"/>
</dbReference>
<keyword evidence="3 7" id="KW-0812">Transmembrane</keyword>
<dbReference type="PANTHER" id="PTHR22811">
    <property type="entry name" value="TRANSMEMBRANE EMP24 DOMAIN-CONTAINING PROTEIN"/>
    <property type="match status" value="1"/>
</dbReference>
<feature type="domain" description="GOLD" evidence="11">
    <location>
        <begin position="29"/>
        <end position="145"/>
    </location>
</feature>
<dbReference type="InterPro" id="IPR015720">
    <property type="entry name" value="Emp24-like"/>
</dbReference>
<dbReference type="SMART" id="SM01190">
    <property type="entry name" value="EMP24_GP25L"/>
    <property type="match status" value="1"/>
</dbReference>
<proteinExistence type="inferred from homology"/>
<evidence type="ECO:0000256" key="9">
    <source>
        <dbReference type="SAM" id="Phobius"/>
    </source>
</evidence>
<organism evidence="12">
    <name type="scientific">Aphanomyces invadans</name>
    <dbReference type="NCBI Taxonomy" id="157072"/>
    <lineage>
        <taxon>Eukaryota</taxon>
        <taxon>Sar</taxon>
        <taxon>Stramenopiles</taxon>
        <taxon>Oomycota</taxon>
        <taxon>Saprolegniomycetes</taxon>
        <taxon>Saprolegniales</taxon>
        <taxon>Verrucalvaceae</taxon>
        <taxon>Aphanomyces</taxon>
    </lineage>
</organism>
<accession>A0A024TWT0</accession>
<evidence type="ECO:0000256" key="4">
    <source>
        <dbReference type="ARBA" id="ARBA00022729"/>
    </source>
</evidence>
<dbReference type="InterPro" id="IPR009038">
    <property type="entry name" value="GOLD_dom"/>
</dbReference>
<protein>
    <recommendedName>
        <fullName evidence="11">GOLD domain-containing protein</fullName>
    </recommendedName>
</protein>
<dbReference type="STRING" id="157072.A0A024TWT0"/>
<feature type="signal peptide" evidence="10">
    <location>
        <begin position="1"/>
        <end position="19"/>
    </location>
</feature>
<keyword evidence="6 9" id="KW-0472">Membrane</keyword>
<keyword evidence="4 10" id="KW-0732">Signal</keyword>
<keyword evidence="8" id="KW-0175">Coiled coil</keyword>
<name>A0A024TWT0_9STRA</name>
<dbReference type="GO" id="GO:0016020">
    <property type="term" value="C:membrane"/>
    <property type="evidence" value="ECO:0007669"/>
    <property type="project" value="UniProtKB-SubCell"/>
</dbReference>
<dbReference type="GeneID" id="20085895"/>
<evidence type="ECO:0000259" key="11">
    <source>
        <dbReference type="PROSITE" id="PS50866"/>
    </source>
</evidence>
<evidence type="ECO:0000256" key="10">
    <source>
        <dbReference type="SAM" id="SignalP"/>
    </source>
</evidence>
<dbReference type="RefSeq" id="XP_008872976.1">
    <property type="nucleotide sequence ID" value="XM_008874754.1"/>
</dbReference>
<reference evidence="12" key="1">
    <citation type="submission" date="2013-12" db="EMBL/GenBank/DDBJ databases">
        <title>The Genome Sequence of Aphanomyces invadans NJM9701.</title>
        <authorList>
            <consortium name="The Broad Institute Genomics Platform"/>
            <person name="Russ C."/>
            <person name="Tyler B."/>
            <person name="van West P."/>
            <person name="Dieguez-Uribeondo J."/>
            <person name="Young S.K."/>
            <person name="Zeng Q."/>
            <person name="Gargeya S."/>
            <person name="Fitzgerald M."/>
            <person name="Abouelleil A."/>
            <person name="Alvarado L."/>
            <person name="Chapman S.B."/>
            <person name="Gainer-Dewar J."/>
            <person name="Goldberg J."/>
            <person name="Griggs A."/>
            <person name="Gujja S."/>
            <person name="Hansen M."/>
            <person name="Howarth C."/>
            <person name="Imamovic A."/>
            <person name="Ireland A."/>
            <person name="Larimer J."/>
            <person name="McCowan C."/>
            <person name="Murphy C."/>
            <person name="Pearson M."/>
            <person name="Poon T.W."/>
            <person name="Priest M."/>
            <person name="Roberts A."/>
            <person name="Saif S."/>
            <person name="Shea T."/>
            <person name="Sykes S."/>
            <person name="Wortman J."/>
            <person name="Nusbaum C."/>
            <person name="Birren B."/>
        </authorList>
    </citation>
    <scope>NUCLEOTIDE SEQUENCE [LARGE SCALE GENOMIC DNA]</scope>
    <source>
        <strain evidence="12">NJM9701</strain>
    </source>
</reference>
<comment type="similarity">
    <text evidence="2 7">Belongs to the EMP24/GP25L family.</text>
</comment>
<evidence type="ECO:0000313" key="12">
    <source>
        <dbReference type="EMBL" id="ETV98101.1"/>
    </source>
</evidence>
<evidence type="ECO:0000256" key="8">
    <source>
        <dbReference type="SAM" id="Coils"/>
    </source>
</evidence>
<dbReference type="AlphaFoldDB" id="A0A024TWT0"/>
<evidence type="ECO:0000256" key="3">
    <source>
        <dbReference type="ARBA" id="ARBA00022692"/>
    </source>
</evidence>
<keyword evidence="5 9" id="KW-1133">Transmembrane helix</keyword>
<feature type="coiled-coil region" evidence="8">
    <location>
        <begin position="138"/>
        <end position="165"/>
    </location>
</feature>
<sequence length="212" mass="24162">MGMKVLAALAATCIALVHAAHFFVTPNDHKCFYLDLPKGTTFRAEYESPDTTDELKTVLKIYSPSMTDEANQTPSITQTLSQKGTISFTSTSAGEHWSCVSLDTHKYVIPDSIKMKFKLKLRFGTSNDEYEYLKKDQMNELELEVMKLRDRVKAIQNQQDYAQEKSEKFRATSESNNARAMWVSVVQIVVLLVAGVWQVHHLQSFFQKKKLV</sequence>
<dbReference type="Pfam" id="PF01105">
    <property type="entry name" value="EMP24_GP25L"/>
    <property type="match status" value="1"/>
</dbReference>
<dbReference type="EMBL" id="KI913970">
    <property type="protein sequence ID" value="ETV98101.1"/>
    <property type="molecule type" value="Genomic_DNA"/>
</dbReference>
<evidence type="ECO:0000256" key="5">
    <source>
        <dbReference type="ARBA" id="ARBA00022989"/>
    </source>
</evidence>
<evidence type="ECO:0000256" key="2">
    <source>
        <dbReference type="ARBA" id="ARBA00007104"/>
    </source>
</evidence>
<dbReference type="eggNOG" id="KOG1690">
    <property type="taxonomic scope" value="Eukaryota"/>
</dbReference>
<feature type="transmembrane region" description="Helical" evidence="9">
    <location>
        <begin position="180"/>
        <end position="200"/>
    </location>
</feature>
<comment type="subcellular location">
    <subcellularLocation>
        <location evidence="1 7">Membrane</location>
        <topology evidence="1 7">Single-pass type I membrane protein</topology>
    </subcellularLocation>
</comment>
<evidence type="ECO:0000256" key="1">
    <source>
        <dbReference type="ARBA" id="ARBA00004479"/>
    </source>
</evidence>
<gene>
    <name evidence="12" type="ORF">H310_08845</name>
</gene>
<evidence type="ECO:0000256" key="7">
    <source>
        <dbReference type="RuleBase" id="RU003827"/>
    </source>
</evidence>
<evidence type="ECO:0000256" key="6">
    <source>
        <dbReference type="ARBA" id="ARBA00023136"/>
    </source>
</evidence>